<evidence type="ECO:0000313" key="2">
    <source>
        <dbReference type="Proteomes" id="UP001055439"/>
    </source>
</evidence>
<protein>
    <submittedName>
        <fullName evidence="1">Uncharacterized protein</fullName>
    </submittedName>
</protein>
<evidence type="ECO:0000313" key="1">
    <source>
        <dbReference type="EMBL" id="URE31476.1"/>
    </source>
</evidence>
<name>A0A9E7KW02_9LILI</name>
<proteinExistence type="predicted"/>
<gene>
    <name evidence="1" type="ORF">MUK42_18006</name>
</gene>
<reference evidence="1" key="1">
    <citation type="submission" date="2022-05" db="EMBL/GenBank/DDBJ databases">
        <title>The Musa troglodytarum L. genome provides insights into the mechanism of non-climacteric behaviour and enrichment of carotenoids.</title>
        <authorList>
            <person name="Wang J."/>
        </authorList>
    </citation>
    <scope>NUCLEOTIDE SEQUENCE</scope>
    <source>
        <tissue evidence="1">Leaf</tissue>
    </source>
</reference>
<organism evidence="1 2">
    <name type="scientific">Musa troglodytarum</name>
    <name type="common">fe'i banana</name>
    <dbReference type="NCBI Taxonomy" id="320322"/>
    <lineage>
        <taxon>Eukaryota</taxon>
        <taxon>Viridiplantae</taxon>
        <taxon>Streptophyta</taxon>
        <taxon>Embryophyta</taxon>
        <taxon>Tracheophyta</taxon>
        <taxon>Spermatophyta</taxon>
        <taxon>Magnoliopsida</taxon>
        <taxon>Liliopsida</taxon>
        <taxon>Zingiberales</taxon>
        <taxon>Musaceae</taxon>
        <taxon>Musa</taxon>
    </lineage>
</organism>
<sequence length="71" mass="8112">MTDARERCLCKCVRTMVKPWKYLSFHAQNQTQLWNELLASDLLGPLTSRPTHVDGEVLLKTEGRHAGCQTQ</sequence>
<keyword evidence="2" id="KW-1185">Reference proteome</keyword>
<dbReference type="EMBL" id="CP097510">
    <property type="protein sequence ID" value="URE31476.1"/>
    <property type="molecule type" value="Genomic_DNA"/>
</dbReference>
<dbReference type="Proteomes" id="UP001055439">
    <property type="component" value="Chromosome 8"/>
</dbReference>
<dbReference type="AlphaFoldDB" id="A0A9E7KW02"/>
<accession>A0A9E7KW02</accession>